<gene>
    <name evidence="14" type="ORF">K0B96_15565</name>
</gene>
<evidence type="ECO:0000256" key="7">
    <source>
        <dbReference type="ARBA" id="ARBA00023053"/>
    </source>
</evidence>
<evidence type="ECO:0000256" key="8">
    <source>
        <dbReference type="ARBA" id="ARBA00023065"/>
    </source>
</evidence>
<keyword evidence="13" id="KW-0732">Signal</keyword>
<evidence type="ECO:0000256" key="4">
    <source>
        <dbReference type="ARBA" id="ARBA00022475"/>
    </source>
</evidence>
<feature type="transmembrane region" description="Helical" evidence="12">
    <location>
        <begin position="579"/>
        <end position="603"/>
    </location>
</feature>
<feature type="transmembrane region" description="Helical" evidence="12">
    <location>
        <begin position="385"/>
        <end position="408"/>
    </location>
</feature>
<evidence type="ECO:0000256" key="5">
    <source>
        <dbReference type="ARBA" id="ARBA00022692"/>
    </source>
</evidence>
<evidence type="ECO:0000256" key="12">
    <source>
        <dbReference type="SAM" id="Phobius"/>
    </source>
</evidence>
<feature type="transmembrane region" description="Helical" evidence="12">
    <location>
        <begin position="432"/>
        <end position="455"/>
    </location>
</feature>
<keyword evidence="5 12" id="KW-0812">Transmembrane</keyword>
<dbReference type="InterPro" id="IPR051163">
    <property type="entry name" value="Sodium:Solute_Symporter_SSF"/>
</dbReference>
<sequence>MLSNSLRLLAIFVALSFSVHAANPASEPTTASAGDVRAEGLLAVTTESLSADEAAHAVQAAPKTEVPGLTGVAAGLTPLASLTRENPSASEYHDDTWLLAHDAAGAQSWLRYVPGTGWEKRTPPPAPLHPPLVPAGQAFLLGIATVPGSATLYTYNVITNVWAQVGVASIAGTPTDVRPATEGYVVTTRTDDGAIHHELIAIAATKRLLSWIDWLIIIVYLVFTAGIGFYFYKKEKKQSNADFFLGGRNIPWWAAGVSLYATGTSAISYIATPAKSFATNWLYLAANVTGMIGTIVVAIWIVPLLRRLSLMSVYHYLEMRFHPNIRVLASALNILMQLGGRMSVVLFLPALAMSAVTGINVTYSILAMGLVTIVYTVLGGMKAVIWTDFIQVIVMLGGAFVAIGYVIFHLDHGAADFFRIAWDDSKFRTFDWSFNVTHATVWGFLFMAIVGIMAIPQDQVMMQRILSTKSDKEAGWSVWTLAAIVVPGNLVFYGIGTALYVFYKQHPASLNPMLNVDSVFPQFIAGQLPVGVTGLIIAGIFAASMSTLSSCMNSVATLVSVDFYERYAKAPSQAKSVKLAEIITVLAGLIGIGAALLLAAVNMKSALDTWFTLAGLLGGGFAGCYTLGLFTKRTNWQGAFIGVGASIVLTFAAWTVNLVHPFFYLPFAILTCIVVGYLASFCFPRPSQSLLGLTIFTPRQTPIVPGDA</sequence>
<dbReference type="KEGG" id="ole:K0B96_15565"/>
<evidence type="ECO:0000256" key="6">
    <source>
        <dbReference type="ARBA" id="ARBA00022989"/>
    </source>
</evidence>
<proteinExistence type="inferred from homology"/>
<feature type="transmembrane region" description="Helical" evidence="12">
    <location>
        <begin position="609"/>
        <end position="631"/>
    </location>
</feature>
<feature type="transmembrane region" description="Helical" evidence="12">
    <location>
        <begin position="327"/>
        <end position="352"/>
    </location>
</feature>
<accession>A0A8F9XL50</accession>
<reference evidence="14" key="1">
    <citation type="submission" date="2021-08" db="EMBL/GenBank/DDBJ databases">
        <title>Genome of a novel bacterium of the phylum Verrucomicrobia, Oleiharenicola sp. KSB-15.</title>
        <authorList>
            <person name="Chung J.-H."/>
            <person name="Ahn J.-H."/>
            <person name="Yoon Y."/>
            <person name="Kim D.-Y."/>
            <person name="An S.-H."/>
            <person name="Park I."/>
            <person name="Yeon J."/>
        </authorList>
    </citation>
    <scope>NUCLEOTIDE SEQUENCE</scope>
    <source>
        <strain evidence="14">KSB-15</strain>
    </source>
</reference>
<comment type="subcellular location">
    <subcellularLocation>
        <location evidence="1">Cell membrane</location>
        <topology evidence="1">Multi-pass membrane protein</topology>
    </subcellularLocation>
</comment>
<protein>
    <submittedName>
        <fullName evidence="14">Sodium:solute symporter</fullName>
    </submittedName>
</protein>
<evidence type="ECO:0000256" key="11">
    <source>
        <dbReference type="RuleBase" id="RU362091"/>
    </source>
</evidence>
<evidence type="ECO:0000256" key="10">
    <source>
        <dbReference type="ARBA" id="ARBA00023201"/>
    </source>
</evidence>
<feature type="transmembrane region" description="Helical" evidence="12">
    <location>
        <begin position="252"/>
        <end position="271"/>
    </location>
</feature>
<dbReference type="PANTHER" id="PTHR42985:SF40">
    <property type="entry name" value="LD47995P-RELATED"/>
    <property type="match status" value="1"/>
</dbReference>
<dbReference type="CDD" id="cd11495">
    <property type="entry name" value="SLC5sbd_NIS-like_u3"/>
    <property type="match status" value="1"/>
</dbReference>
<dbReference type="GO" id="GO:0005886">
    <property type="term" value="C:plasma membrane"/>
    <property type="evidence" value="ECO:0007669"/>
    <property type="project" value="UniProtKB-SubCell"/>
</dbReference>
<feature type="chain" id="PRO_5034219151" evidence="13">
    <location>
        <begin position="22"/>
        <end position="708"/>
    </location>
</feature>
<dbReference type="InterPro" id="IPR001734">
    <property type="entry name" value="Na/solute_symporter"/>
</dbReference>
<dbReference type="GO" id="GO:0015293">
    <property type="term" value="F:symporter activity"/>
    <property type="evidence" value="ECO:0007669"/>
    <property type="project" value="TreeGrafter"/>
</dbReference>
<feature type="transmembrane region" description="Helical" evidence="12">
    <location>
        <begin position="523"/>
        <end position="543"/>
    </location>
</feature>
<dbReference type="AlphaFoldDB" id="A0A8F9XL50"/>
<feature type="signal peptide" evidence="13">
    <location>
        <begin position="1"/>
        <end position="21"/>
    </location>
</feature>
<dbReference type="PROSITE" id="PS50283">
    <property type="entry name" value="NA_SOLUT_SYMP_3"/>
    <property type="match status" value="1"/>
</dbReference>
<keyword evidence="10" id="KW-0739">Sodium transport</keyword>
<dbReference type="PANTHER" id="PTHR42985">
    <property type="entry name" value="SODIUM-COUPLED MONOCARBOXYLATE TRANSPORTER"/>
    <property type="match status" value="1"/>
</dbReference>
<dbReference type="RefSeq" id="WP_220161803.1">
    <property type="nucleotide sequence ID" value="NZ_CP080507.1"/>
</dbReference>
<comment type="similarity">
    <text evidence="2 11">Belongs to the sodium:solute symporter (SSF) (TC 2.A.21) family.</text>
</comment>
<dbReference type="NCBIfam" id="TIGR00813">
    <property type="entry name" value="sss"/>
    <property type="match status" value="1"/>
</dbReference>
<keyword evidence="15" id="KW-1185">Reference proteome</keyword>
<evidence type="ECO:0000256" key="2">
    <source>
        <dbReference type="ARBA" id="ARBA00006434"/>
    </source>
</evidence>
<keyword evidence="7" id="KW-0915">Sodium</keyword>
<evidence type="ECO:0000313" key="15">
    <source>
        <dbReference type="Proteomes" id="UP000825051"/>
    </source>
</evidence>
<dbReference type="EMBL" id="CP080507">
    <property type="protein sequence ID" value="QYM78699.1"/>
    <property type="molecule type" value="Genomic_DNA"/>
</dbReference>
<keyword evidence="9 12" id="KW-0472">Membrane</keyword>
<feature type="transmembrane region" description="Helical" evidence="12">
    <location>
        <begin position="662"/>
        <end position="683"/>
    </location>
</feature>
<dbReference type="Gene3D" id="1.20.1730.10">
    <property type="entry name" value="Sodium/glucose cotransporter"/>
    <property type="match status" value="1"/>
</dbReference>
<feature type="transmembrane region" description="Helical" evidence="12">
    <location>
        <begin position="638"/>
        <end position="656"/>
    </location>
</feature>
<evidence type="ECO:0000313" key="14">
    <source>
        <dbReference type="EMBL" id="QYM78699.1"/>
    </source>
</evidence>
<dbReference type="GO" id="GO:0006814">
    <property type="term" value="P:sodium ion transport"/>
    <property type="evidence" value="ECO:0007669"/>
    <property type="project" value="UniProtKB-KW"/>
</dbReference>
<feature type="transmembrane region" description="Helical" evidence="12">
    <location>
        <begin position="211"/>
        <end position="232"/>
    </location>
</feature>
<feature type="transmembrane region" description="Helical" evidence="12">
    <location>
        <begin position="358"/>
        <end position="378"/>
    </location>
</feature>
<evidence type="ECO:0000256" key="3">
    <source>
        <dbReference type="ARBA" id="ARBA00022448"/>
    </source>
</evidence>
<evidence type="ECO:0000256" key="13">
    <source>
        <dbReference type="SAM" id="SignalP"/>
    </source>
</evidence>
<dbReference type="InterPro" id="IPR038377">
    <property type="entry name" value="Na/Glc_symporter_sf"/>
</dbReference>
<feature type="transmembrane region" description="Helical" evidence="12">
    <location>
        <begin position="283"/>
        <end position="306"/>
    </location>
</feature>
<evidence type="ECO:0000256" key="9">
    <source>
        <dbReference type="ARBA" id="ARBA00023136"/>
    </source>
</evidence>
<feature type="transmembrane region" description="Helical" evidence="12">
    <location>
        <begin position="476"/>
        <end position="503"/>
    </location>
</feature>
<dbReference type="Pfam" id="PF00474">
    <property type="entry name" value="SSF"/>
    <property type="match status" value="1"/>
</dbReference>
<organism evidence="14 15">
    <name type="scientific">Horticoccus luteus</name>
    <dbReference type="NCBI Taxonomy" id="2862869"/>
    <lineage>
        <taxon>Bacteria</taxon>
        <taxon>Pseudomonadati</taxon>
        <taxon>Verrucomicrobiota</taxon>
        <taxon>Opitutia</taxon>
        <taxon>Opitutales</taxon>
        <taxon>Opitutaceae</taxon>
        <taxon>Horticoccus</taxon>
    </lineage>
</organism>
<keyword evidence="6 12" id="KW-1133">Transmembrane helix</keyword>
<keyword evidence="8" id="KW-0406">Ion transport</keyword>
<evidence type="ECO:0000256" key="1">
    <source>
        <dbReference type="ARBA" id="ARBA00004651"/>
    </source>
</evidence>
<name>A0A8F9XL50_9BACT</name>
<dbReference type="Proteomes" id="UP000825051">
    <property type="component" value="Chromosome"/>
</dbReference>
<keyword evidence="4" id="KW-1003">Cell membrane</keyword>
<keyword evidence="3" id="KW-0813">Transport</keyword>